<gene>
    <name evidence="1" type="primary">dndE</name>
    <name evidence="1" type="ORF">C4B59_01035</name>
</gene>
<evidence type="ECO:0000313" key="2">
    <source>
        <dbReference type="Proteomes" id="UP000248329"/>
    </source>
</evidence>
<proteinExistence type="predicted"/>
<sequence>MKWTKLKTDISLIQVKWMLTKLKISEEMSEYLDYLSNKLGLRRNIICRLAVGRSLAEVKSVKDFKPKNSSGFEFNRYTLTGESDSIFKALINQHEGRKLTDDQYFPKFLRNHIERGVVLLYEEYEKINSPVDFLVGLVDFNKY</sequence>
<comment type="caution">
    <text evidence="1">The sequence shown here is derived from an EMBL/GenBank/DDBJ whole genome shotgun (WGS) entry which is preliminary data.</text>
</comment>
<reference evidence="1" key="1">
    <citation type="submission" date="2018-01" db="EMBL/GenBank/DDBJ databases">
        <authorList>
            <person name="Krukenberg V."/>
        </authorList>
    </citation>
    <scope>NUCLEOTIDE SEQUENCE</scope>
    <source>
        <strain evidence="1">E20ANME2</strain>
    </source>
</reference>
<accession>A0AC61L603</accession>
<protein>
    <submittedName>
        <fullName evidence="1">DNA sulfur modification protein DndE</fullName>
    </submittedName>
</protein>
<name>A0AC61L603_9EURY</name>
<organism evidence="1 2">
    <name type="scientific">Candidatus Methanogaster sp</name>
    <dbReference type="NCBI Taxonomy" id="3386292"/>
    <lineage>
        <taxon>Archaea</taxon>
        <taxon>Methanobacteriati</taxon>
        <taxon>Methanobacteriota</taxon>
        <taxon>Stenosarchaea group</taxon>
        <taxon>Methanomicrobia</taxon>
        <taxon>Methanosarcinales</taxon>
        <taxon>ANME-2 cluster</taxon>
        <taxon>Candidatus Methanogasteraceae</taxon>
        <taxon>Candidatus Methanogaster</taxon>
    </lineage>
</organism>
<evidence type="ECO:0000313" key="1">
    <source>
        <dbReference type="EMBL" id="PXF61845.1"/>
    </source>
</evidence>
<dbReference type="Proteomes" id="UP000248329">
    <property type="component" value="Unassembled WGS sequence"/>
</dbReference>
<dbReference type="EMBL" id="PQXF01000002">
    <property type="protein sequence ID" value="PXF61845.1"/>
    <property type="molecule type" value="Genomic_DNA"/>
</dbReference>